<feature type="region of interest" description="Disordered" evidence="1">
    <location>
        <begin position="1"/>
        <end position="25"/>
    </location>
</feature>
<reference evidence="3" key="1">
    <citation type="submission" date="2015-09" db="EMBL/GenBank/DDBJ databases">
        <authorList>
            <consortium name="Pathogen Informatics"/>
        </authorList>
    </citation>
    <scope>NUCLEOTIDE SEQUENCE [LARGE SCALE GENOMIC DNA]</scope>
    <source>
        <strain evidence="3">Lake Konstanz</strain>
    </source>
</reference>
<accession>A0A0S4J4Y4</accession>
<dbReference type="Proteomes" id="UP000051952">
    <property type="component" value="Unassembled WGS sequence"/>
</dbReference>
<dbReference type="AlphaFoldDB" id="A0A0S4J4Y4"/>
<feature type="compositionally biased region" description="Basic and acidic residues" evidence="1">
    <location>
        <begin position="1"/>
        <end position="12"/>
    </location>
</feature>
<dbReference type="EMBL" id="CYKH01001105">
    <property type="protein sequence ID" value="CUG83773.1"/>
    <property type="molecule type" value="Genomic_DNA"/>
</dbReference>
<dbReference type="VEuPathDB" id="TriTrypDB:BSAL_87790c"/>
<evidence type="ECO:0000313" key="3">
    <source>
        <dbReference type="Proteomes" id="UP000051952"/>
    </source>
</evidence>
<organism evidence="2 3">
    <name type="scientific">Bodo saltans</name>
    <name type="common">Flagellated protozoan</name>
    <dbReference type="NCBI Taxonomy" id="75058"/>
    <lineage>
        <taxon>Eukaryota</taxon>
        <taxon>Discoba</taxon>
        <taxon>Euglenozoa</taxon>
        <taxon>Kinetoplastea</taxon>
        <taxon>Metakinetoplastina</taxon>
        <taxon>Eubodonida</taxon>
        <taxon>Bodonidae</taxon>
        <taxon>Bodo</taxon>
    </lineage>
</organism>
<name>A0A0S4J4Y4_BODSA</name>
<feature type="compositionally biased region" description="Basic and acidic residues" evidence="1">
    <location>
        <begin position="207"/>
        <end position="221"/>
    </location>
</feature>
<evidence type="ECO:0000313" key="2">
    <source>
        <dbReference type="EMBL" id="CUG83773.1"/>
    </source>
</evidence>
<proteinExistence type="predicted"/>
<protein>
    <submittedName>
        <fullName evidence="2">Uncharacterized protein</fullName>
    </submittedName>
</protein>
<feature type="region of interest" description="Disordered" evidence="1">
    <location>
        <begin position="206"/>
        <end position="233"/>
    </location>
</feature>
<keyword evidence="3" id="KW-1185">Reference proteome</keyword>
<gene>
    <name evidence="2" type="ORF">BSAL_87790c</name>
</gene>
<evidence type="ECO:0000256" key="1">
    <source>
        <dbReference type="SAM" id="MobiDB-lite"/>
    </source>
</evidence>
<sequence>MASFIRHGDTETIHPNAIKSPSPTSLGDVLVSQNAAASAACLPRAEGRRDHQATTQELLSFGDDAEVEGLTIHIASLEHPQLLANATTLMTTGISRAGGGIGISCLEEIHRGENVEGATAGELILNDAGHPETENPLQIHTNDADINNKLSFVPPRIRRRQRAKHHPVTIKYTAKNPYVSRRGHSLSPSALNPFEMLPMIRVTVAEPKSRDSSDSDEREPRGPANLIAADRGGDTLHTQQHQQLQERTLSGTISSCGASFQSMLKIAVNTDLNDRWSSNAPFGYKPTATDEAKTRKICRTSVLIVPK</sequence>